<dbReference type="RefSeq" id="WP_186857762.1">
    <property type="nucleotide sequence ID" value="NZ_JACOON010000004.1"/>
</dbReference>
<dbReference type="Proteomes" id="UP000606889">
    <property type="component" value="Unassembled WGS sequence"/>
</dbReference>
<dbReference type="EMBL" id="JACOON010000004">
    <property type="protein sequence ID" value="MBC5648248.1"/>
    <property type="molecule type" value="Genomic_DNA"/>
</dbReference>
<accession>A0ABR7EF17</accession>
<evidence type="ECO:0000256" key="1">
    <source>
        <dbReference type="SAM" id="Phobius"/>
    </source>
</evidence>
<feature type="transmembrane region" description="Helical" evidence="1">
    <location>
        <begin position="47"/>
        <end position="67"/>
    </location>
</feature>
<keyword evidence="1" id="KW-1133">Transmembrane helix</keyword>
<feature type="transmembrane region" description="Helical" evidence="1">
    <location>
        <begin position="12"/>
        <end position="32"/>
    </location>
</feature>
<proteinExistence type="predicted"/>
<dbReference type="NCBIfam" id="TIGR01598">
    <property type="entry name" value="holin_phiLC3"/>
    <property type="match status" value="1"/>
</dbReference>
<comment type="caution">
    <text evidence="2">The sequence shown here is derived from an EMBL/GenBank/DDBJ whole genome shotgun (WGS) entry which is preliminary data.</text>
</comment>
<gene>
    <name evidence="2" type="ORF">H8S18_07860</name>
</gene>
<keyword evidence="3" id="KW-1185">Reference proteome</keyword>
<keyword evidence="1" id="KW-0472">Membrane</keyword>
<keyword evidence="1" id="KW-0812">Transmembrane</keyword>
<organism evidence="2 3">
    <name type="scientific">Christensenella tenuis</name>
    <dbReference type="NCBI Taxonomy" id="2763033"/>
    <lineage>
        <taxon>Bacteria</taxon>
        <taxon>Bacillati</taxon>
        <taxon>Bacillota</taxon>
        <taxon>Clostridia</taxon>
        <taxon>Christensenellales</taxon>
        <taxon>Christensenellaceae</taxon>
        <taxon>Christensenella</taxon>
    </lineage>
</organism>
<name>A0ABR7EF17_9FIRM</name>
<sequence>MKINWKVRARSTQFWMGLAGVILSPVFAYYGLSYTDITTWESIGKFFANPFLIGTAAMAALSFIGVLTDPTTNGISDSEQAMEYAKPKKS</sequence>
<reference evidence="2 3" key="1">
    <citation type="submission" date="2020-08" db="EMBL/GenBank/DDBJ databases">
        <title>Genome public.</title>
        <authorList>
            <person name="Liu C."/>
            <person name="Sun Q."/>
        </authorList>
    </citation>
    <scope>NUCLEOTIDE SEQUENCE [LARGE SCALE GENOMIC DNA]</scope>
    <source>
        <strain evidence="2 3">NSJ-35</strain>
    </source>
</reference>
<dbReference type="InterPro" id="IPR006485">
    <property type="entry name" value="Phage-like_holin"/>
</dbReference>
<evidence type="ECO:0000313" key="2">
    <source>
        <dbReference type="EMBL" id="MBC5648248.1"/>
    </source>
</evidence>
<evidence type="ECO:0000313" key="3">
    <source>
        <dbReference type="Proteomes" id="UP000606889"/>
    </source>
</evidence>
<dbReference type="Pfam" id="PF04531">
    <property type="entry name" value="Phage_holin_1"/>
    <property type="match status" value="1"/>
</dbReference>
<protein>
    <submittedName>
        <fullName evidence="2">Phage holin</fullName>
    </submittedName>
</protein>